<reference evidence="2" key="1">
    <citation type="journal article" date="2019" name="Int. J. Syst. Evol. Microbiol.">
        <title>The Global Catalogue of Microorganisms (GCM) 10K type strain sequencing project: providing services to taxonomists for standard genome sequencing and annotation.</title>
        <authorList>
            <consortium name="The Broad Institute Genomics Platform"/>
            <consortium name="The Broad Institute Genome Sequencing Center for Infectious Disease"/>
            <person name="Wu L."/>
            <person name="Ma J."/>
        </authorList>
    </citation>
    <scope>NUCLEOTIDE SEQUENCE [LARGE SCALE GENOMIC DNA]</scope>
    <source>
        <strain evidence="2">JCM 16704</strain>
    </source>
</reference>
<dbReference type="Proteomes" id="UP001500101">
    <property type="component" value="Unassembled WGS sequence"/>
</dbReference>
<keyword evidence="2" id="KW-1185">Reference proteome</keyword>
<protein>
    <submittedName>
        <fullName evidence="1">Uncharacterized protein</fullName>
    </submittedName>
</protein>
<organism evidence="1 2">
    <name type="scientific">Sphingobacterium kyonggiense</name>
    <dbReference type="NCBI Taxonomy" id="714075"/>
    <lineage>
        <taxon>Bacteria</taxon>
        <taxon>Pseudomonadati</taxon>
        <taxon>Bacteroidota</taxon>
        <taxon>Sphingobacteriia</taxon>
        <taxon>Sphingobacteriales</taxon>
        <taxon>Sphingobacteriaceae</taxon>
        <taxon>Sphingobacterium</taxon>
    </lineage>
</organism>
<proteinExistence type="predicted"/>
<evidence type="ECO:0000313" key="1">
    <source>
        <dbReference type="EMBL" id="GAA4137312.1"/>
    </source>
</evidence>
<accession>A0ABP7YM37</accession>
<dbReference type="RefSeq" id="WP_344673828.1">
    <property type="nucleotide sequence ID" value="NZ_BAAAZI010000006.1"/>
</dbReference>
<name>A0ABP7YM37_9SPHI</name>
<dbReference type="EMBL" id="BAAAZI010000006">
    <property type="protein sequence ID" value="GAA4137312.1"/>
    <property type="molecule type" value="Genomic_DNA"/>
</dbReference>
<gene>
    <name evidence="1" type="ORF">GCM10022216_13180</name>
</gene>
<comment type="caution">
    <text evidence="1">The sequence shown here is derived from an EMBL/GenBank/DDBJ whole genome shotgun (WGS) entry which is preliminary data.</text>
</comment>
<evidence type="ECO:0000313" key="2">
    <source>
        <dbReference type="Proteomes" id="UP001500101"/>
    </source>
</evidence>
<sequence length="81" mass="9306">MIQSNTSNPIDIRHALNALNQKYNSYLSSEGKWLNGGFETIVTFEENPGDSRNEIVHVKKEIYMMLPAYIREEIAAFLPMD</sequence>